<organism evidence="1 2">
    <name type="scientific">Methylobacterium nonmethylotrophicum</name>
    <dbReference type="NCBI Taxonomy" id="1141884"/>
    <lineage>
        <taxon>Bacteria</taxon>
        <taxon>Pseudomonadati</taxon>
        <taxon>Pseudomonadota</taxon>
        <taxon>Alphaproteobacteria</taxon>
        <taxon>Hyphomicrobiales</taxon>
        <taxon>Methylobacteriaceae</taxon>
        <taxon>Methylobacterium</taxon>
    </lineage>
</organism>
<dbReference type="EMBL" id="SRLB01000004">
    <property type="protein sequence ID" value="TGE01232.1"/>
    <property type="molecule type" value="Genomic_DNA"/>
</dbReference>
<dbReference type="AlphaFoldDB" id="A0A4Z0NVY6"/>
<evidence type="ECO:0000313" key="2">
    <source>
        <dbReference type="Proteomes" id="UP000297535"/>
    </source>
</evidence>
<gene>
    <name evidence="1" type="ORF">EU555_06440</name>
</gene>
<name>A0A4Z0NVY6_9HYPH</name>
<dbReference type="Pfam" id="PF13557">
    <property type="entry name" value="Phenol_MetA_deg"/>
    <property type="match status" value="1"/>
</dbReference>
<dbReference type="OrthoDB" id="7372889at2"/>
<evidence type="ECO:0008006" key="3">
    <source>
        <dbReference type="Google" id="ProtNLM"/>
    </source>
</evidence>
<reference evidence="1 2" key="1">
    <citation type="submission" date="2019-04" db="EMBL/GenBank/DDBJ databases">
        <authorList>
            <person name="Feng G."/>
            <person name="Zhu H."/>
        </authorList>
    </citation>
    <scope>NUCLEOTIDE SEQUENCE [LARGE SCALE GENOMIC DNA]</scope>
    <source>
        <strain evidence="1 2">6HR-1</strain>
    </source>
</reference>
<proteinExistence type="predicted"/>
<protein>
    <recommendedName>
        <fullName evidence="3">Phenol degradation protein meta</fullName>
    </recommendedName>
</protein>
<sequence>MRGMTGTPYRLLLAALILPLGGGAQAFEGGTSAYLKGFRDFMSGYLPQEPGLSLREDIYVYGGRNERTLLSGRLQLQLDTQVIANIVRPTFVTPWTILGANYGVALSWAQPNIALEGQLQTPLGTVGNAGERFGIGDVALSPIVLGWHAGSWHMNAAFAVYLPVGDYDVARTINAGNNYWAVSPQVGVTYFDPQTGWDLSVATVYVTSWENPATRYESGDALHVDFAVGKQVSSNLKLGIVGYGLWQVSDDAGAGARLGPNRARVYGLGPALTYSFKVADTPVSILGKYYREFGERNTFVGNSGTISVSVRF</sequence>
<evidence type="ECO:0000313" key="1">
    <source>
        <dbReference type="EMBL" id="TGE01232.1"/>
    </source>
</evidence>
<dbReference type="InterPro" id="IPR025737">
    <property type="entry name" value="FApF"/>
</dbReference>
<accession>A0A4Z0NVY6</accession>
<keyword evidence="2" id="KW-1185">Reference proteome</keyword>
<comment type="caution">
    <text evidence="1">The sequence shown here is derived from an EMBL/GenBank/DDBJ whole genome shotgun (WGS) entry which is preliminary data.</text>
</comment>
<dbReference type="Proteomes" id="UP000297535">
    <property type="component" value="Unassembled WGS sequence"/>
</dbReference>